<organism evidence="21 22">
    <name type="scientific">Phocoenobacter uteri</name>
    <dbReference type="NCBI Taxonomy" id="146806"/>
    <lineage>
        <taxon>Bacteria</taxon>
        <taxon>Pseudomonadati</taxon>
        <taxon>Pseudomonadota</taxon>
        <taxon>Gammaproteobacteria</taxon>
        <taxon>Pasteurellales</taxon>
        <taxon>Pasteurellaceae</taxon>
        <taxon>Phocoenobacter</taxon>
    </lineage>
</organism>
<dbReference type="EMBL" id="UGTA01000001">
    <property type="protein sequence ID" value="SUB58216.1"/>
    <property type="molecule type" value="Genomic_DNA"/>
</dbReference>
<evidence type="ECO:0000313" key="22">
    <source>
        <dbReference type="Proteomes" id="UP000255417"/>
    </source>
</evidence>
<evidence type="ECO:0000256" key="1">
    <source>
        <dbReference type="ARBA" id="ARBA00008282"/>
    </source>
</evidence>
<evidence type="ECO:0000256" key="2">
    <source>
        <dbReference type="ARBA" id="ARBA00011955"/>
    </source>
</evidence>
<keyword evidence="9" id="KW-0732">Signal</keyword>
<feature type="binding site" evidence="19">
    <location>
        <position position="302"/>
    </location>
    <ligand>
        <name>Mg(2+)</name>
        <dbReference type="ChEBI" id="CHEBI:18420"/>
    </ligand>
</feature>
<keyword evidence="22" id="KW-1185">Reference proteome</keyword>
<dbReference type="Pfam" id="PF02424">
    <property type="entry name" value="ApbE"/>
    <property type="match status" value="1"/>
</dbReference>
<evidence type="ECO:0000256" key="10">
    <source>
        <dbReference type="ARBA" id="ARBA00022827"/>
    </source>
</evidence>
<keyword evidence="8 18" id="KW-0479">Metal-binding</keyword>
<feature type="binding site" evidence="19">
    <location>
        <position position="182"/>
    </location>
    <ligand>
        <name>Mg(2+)</name>
        <dbReference type="ChEBI" id="CHEBI:18420"/>
    </ligand>
</feature>
<protein>
    <recommendedName>
        <fullName evidence="3 18">FAD:protein FMN transferase</fullName>
        <ecNumber evidence="2 18">2.7.1.180</ecNumber>
    </recommendedName>
    <alternativeName>
        <fullName evidence="15 18">Flavin transferase</fullName>
    </alternativeName>
</protein>
<keyword evidence="11 18" id="KW-0460">Magnesium</keyword>
<dbReference type="GO" id="GO:0016740">
    <property type="term" value="F:transferase activity"/>
    <property type="evidence" value="ECO:0007669"/>
    <property type="project" value="UniProtKB-UniRule"/>
</dbReference>
<evidence type="ECO:0000256" key="12">
    <source>
        <dbReference type="ARBA" id="ARBA00023136"/>
    </source>
</evidence>
<dbReference type="EC" id="2.7.1.180" evidence="2 18"/>
<evidence type="ECO:0000256" key="5">
    <source>
        <dbReference type="ARBA" id="ARBA00022519"/>
    </source>
</evidence>
<evidence type="ECO:0000256" key="15">
    <source>
        <dbReference type="ARBA" id="ARBA00031306"/>
    </source>
</evidence>
<reference evidence="21 22" key="1">
    <citation type="submission" date="2018-06" db="EMBL/GenBank/DDBJ databases">
        <authorList>
            <consortium name="Pathogen Informatics"/>
            <person name="Doyle S."/>
        </authorList>
    </citation>
    <scope>NUCLEOTIDE SEQUENCE [LARGE SCALE GENOMIC DNA]</scope>
    <source>
        <strain evidence="21 22">NCTC12872</strain>
    </source>
</reference>
<evidence type="ECO:0000256" key="16">
    <source>
        <dbReference type="ARBA" id="ARBA00048540"/>
    </source>
</evidence>
<gene>
    <name evidence="21" type="primary">apbE</name>
    <name evidence="21" type="ORF">NCTC12872_00166</name>
</gene>
<evidence type="ECO:0000256" key="7">
    <source>
        <dbReference type="ARBA" id="ARBA00022679"/>
    </source>
</evidence>
<dbReference type="RefSeq" id="WP_115314748.1">
    <property type="nucleotide sequence ID" value="NZ_LWIF01000001.1"/>
</dbReference>
<dbReference type="PIRSF" id="PIRSF006268">
    <property type="entry name" value="ApbE"/>
    <property type="match status" value="1"/>
</dbReference>
<evidence type="ECO:0000256" key="3">
    <source>
        <dbReference type="ARBA" id="ARBA00016337"/>
    </source>
</evidence>
<keyword evidence="7 18" id="KW-0808">Transferase</keyword>
<dbReference type="InterPro" id="IPR024932">
    <property type="entry name" value="ApbE"/>
</dbReference>
<evidence type="ECO:0000256" key="6">
    <source>
        <dbReference type="ARBA" id="ARBA00022630"/>
    </source>
</evidence>
<evidence type="ECO:0000256" key="9">
    <source>
        <dbReference type="ARBA" id="ARBA00022729"/>
    </source>
</evidence>
<evidence type="ECO:0000256" key="8">
    <source>
        <dbReference type="ARBA" id="ARBA00022723"/>
    </source>
</evidence>
<comment type="similarity">
    <text evidence="1 18 20">Belongs to the ApbE family.</text>
</comment>
<keyword evidence="13" id="KW-0564">Palmitate</keyword>
<proteinExistence type="inferred from homology"/>
<evidence type="ECO:0000256" key="19">
    <source>
        <dbReference type="PIRSR" id="PIRSR006268-2"/>
    </source>
</evidence>
<comment type="cofactor">
    <cofactor evidence="19">
        <name>Mg(2+)</name>
        <dbReference type="ChEBI" id="CHEBI:18420"/>
    </cofactor>
    <cofactor evidence="19">
        <name>Mn(2+)</name>
        <dbReference type="ChEBI" id="CHEBI:29035"/>
    </cofactor>
    <text evidence="19">Magnesium. Can also use manganese.</text>
</comment>
<evidence type="ECO:0000256" key="11">
    <source>
        <dbReference type="ARBA" id="ARBA00022842"/>
    </source>
</evidence>
<name>A0A379C939_9PAST</name>
<dbReference type="Gene3D" id="3.10.520.10">
    <property type="entry name" value="ApbE-like domains"/>
    <property type="match status" value="1"/>
</dbReference>
<evidence type="ECO:0000256" key="20">
    <source>
        <dbReference type="RuleBase" id="RU363002"/>
    </source>
</evidence>
<dbReference type="GO" id="GO:0005886">
    <property type="term" value="C:plasma membrane"/>
    <property type="evidence" value="ECO:0007669"/>
    <property type="project" value="UniProtKB-SubCell"/>
</dbReference>
<dbReference type="PANTHER" id="PTHR30040:SF2">
    <property type="entry name" value="FAD:PROTEIN FMN TRANSFERASE"/>
    <property type="match status" value="1"/>
</dbReference>
<dbReference type="AlphaFoldDB" id="A0A379C939"/>
<dbReference type="PANTHER" id="PTHR30040">
    <property type="entry name" value="THIAMINE BIOSYNTHESIS LIPOPROTEIN APBE"/>
    <property type="match status" value="1"/>
</dbReference>
<dbReference type="SUPFAM" id="SSF143631">
    <property type="entry name" value="ApbE-like"/>
    <property type="match status" value="1"/>
</dbReference>
<evidence type="ECO:0000313" key="21">
    <source>
        <dbReference type="EMBL" id="SUB58216.1"/>
    </source>
</evidence>
<dbReference type="InterPro" id="IPR003374">
    <property type="entry name" value="ApbE-like_sf"/>
</dbReference>
<keyword evidence="12" id="KW-0472">Membrane</keyword>
<keyword evidence="6 18" id="KW-0285">Flavoprotein</keyword>
<dbReference type="GO" id="GO:0046872">
    <property type="term" value="F:metal ion binding"/>
    <property type="evidence" value="ECO:0007669"/>
    <property type="project" value="UniProtKB-UniRule"/>
</dbReference>
<comment type="catalytic activity">
    <reaction evidence="16 18 20">
        <text>L-threonyl-[protein] + FAD = FMN-L-threonyl-[protein] + AMP + H(+)</text>
        <dbReference type="Rhea" id="RHEA:36847"/>
        <dbReference type="Rhea" id="RHEA-COMP:11060"/>
        <dbReference type="Rhea" id="RHEA-COMP:11061"/>
        <dbReference type="ChEBI" id="CHEBI:15378"/>
        <dbReference type="ChEBI" id="CHEBI:30013"/>
        <dbReference type="ChEBI" id="CHEBI:57692"/>
        <dbReference type="ChEBI" id="CHEBI:74257"/>
        <dbReference type="ChEBI" id="CHEBI:456215"/>
        <dbReference type="EC" id="2.7.1.180"/>
    </reaction>
</comment>
<evidence type="ECO:0000256" key="18">
    <source>
        <dbReference type="PIRNR" id="PIRNR006268"/>
    </source>
</evidence>
<comment type="function">
    <text evidence="20">Flavin transferase that catalyzes the transfer of the FMN moiety of FAD and its covalent binding to the hydroxyl group of a threonine residue in a target flavoprotein.</text>
</comment>
<accession>A0A379C939</accession>
<evidence type="ECO:0000256" key="13">
    <source>
        <dbReference type="ARBA" id="ARBA00023139"/>
    </source>
</evidence>
<evidence type="ECO:0000256" key="14">
    <source>
        <dbReference type="ARBA" id="ARBA00023288"/>
    </source>
</evidence>
<evidence type="ECO:0000256" key="4">
    <source>
        <dbReference type="ARBA" id="ARBA00022475"/>
    </source>
</evidence>
<dbReference type="PROSITE" id="PS51257">
    <property type="entry name" value="PROKAR_LIPOPROTEIN"/>
    <property type="match status" value="1"/>
</dbReference>
<keyword evidence="14 20" id="KW-0449">Lipoprotein</keyword>
<keyword evidence="4" id="KW-1003">Cell membrane</keyword>
<evidence type="ECO:0000256" key="17">
    <source>
        <dbReference type="ARBA" id="ARBA00060485"/>
    </source>
</evidence>
<feature type="binding site" evidence="19">
    <location>
        <position position="298"/>
    </location>
    <ligand>
        <name>Mg(2+)</name>
        <dbReference type="ChEBI" id="CHEBI:18420"/>
    </ligand>
</feature>
<keyword evidence="5 20" id="KW-0997">Cell inner membrane</keyword>
<sequence>MNAKFKIVTLIVTIVFLLTGCSKEPEQISFEGKTMGTTYHIKYIDNQNKELPSPSEVKDDIDNLLIDVNNSMSTYQRDSEISRFNQSKEVNKPFTISEDFATVFKTAVHLNKVTEGALDITVGPLVNLWGFGPDKKVNREPTQDQIAEKIKAVGIEKVKLVSKDNEPALLKKNPNVYIDLSSIAKGFGVDKLANYLEKLGVKNYLVEIGGELKAKGENIQEEPWKIAIEKPEFEQAASVQIIIPLHDLGMATSGNYRNYFEDKNGKRLSHIIDPKKLKPISHNLASVTVLADTTMKADGLATGLFVLGSDKALEIAEKEKLPVFLIIKEKGGYKTKMSSAFKKLTNL</sequence>
<comment type="subcellular location">
    <subcellularLocation>
        <location evidence="17 20">Cell inner membrane</location>
        <topology evidence="17 20">Lipid-anchor</topology>
        <orientation evidence="17 20">Periplasmic side</orientation>
    </subcellularLocation>
</comment>
<keyword evidence="10 18" id="KW-0274">FAD</keyword>
<dbReference type="FunFam" id="3.10.520.10:FF:000001">
    <property type="entry name" value="FAD:protein FMN transferase"/>
    <property type="match status" value="1"/>
</dbReference>
<dbReference type="OrthoDB" id="9778595at2"/>
<dbReference type="Proteomes" id="UP000255417">
    <property type="component" value="Unassembled WGS sequence"/>
</dbReference>